<reference evidence="8" key="2">
    <citation type="journal article" date="2021" name="PeerJ">
        <title>Extensive microbial diversity within the chicken gut microbiome revealed by metagenomics and culture.</title>
        <authorList>
            <person name="Gilroy R."/>
            <person name="Ravi A."/>
            <person name="Getino M."/>
            <person name="Pursley I."/>
            <person name="Horton D.L."/>
            <person name="Alikhan N.F."/>
            <person name="Baker D."/>
            <person name="Gharbi K."/>
            <person name="Hall N."/>
            <person name="Watson M."/>
            <person name="Adriaenssens E.M."/>
            <person name="Foster-Nyarko E."/>
            <person name="Jarju S."/>
            <person name="Secka A."/>
            <person name="Antonio M."/>
            <person name="Oren A."/>
            <person name="Chaudhuri R.R."/>
            <person name="La Ragione R."/>
            <person name="Hildebrand F."/>
            <person name="Pallen M.J."/>
        </authorList>
    </citation>
    <scope>NUCLEOTIDE SEQUENCE</scope>
    <source>
        <strain evidence="8">G3-4614</strain>
    </source>
</reference>
<feature type="transmembrane region" description="Helical" evidence="6">
    <location>
        <begin position="144"/>
        <end position="164"/>
    </location>
</feature>
<evidence type="ECO:0000313" key="8">
    <source>
        <dbReference type="EMBL" id="MBO8438740.1"/>
    </source>
</evidence>
<dbReference type="Proteomes" id="UP000823636">
    <property type="component" value="Unassembled WGS sequence"/>
</dbReference>
<dbReference type="InterPro" id="IPR007816">
    <property type="entry name" value="ResB-like_domain"/>
</dbReference>
<feature type="transmembrane region" description="Helical" evidence="6">
    <location>
        <begin position="32"/>
        <end position="51"/>
    </location>
</feature>
<evidence type="ECO:0000256" key="1">
    <source>
        <dbReference type="ARBA" id="ARBA00004141"/>
    </source>
</evidence>
<dbReference type="GO" id="GO:0016020">
    <property type="term" value="C:membrane"/>
    <property type="evidence" value="ECO:0007669"/>
    <property type="project" value="UniProtKB-SubCell"/>
</dbReference>
<dbReference type="PANTHER" id="PTHR31566">
    <property type="entry name" value="CYTOCHROME C BIOGENESIS PROTEIN CCS1, CHLOROPLASTIC"/>
    <property type="match status" value="1"/>
</dbReference>
<evidence type="ECO:0000256" key="3">
    <source>
        <dbReference type="ARBA" id="ARBA00022748"/>
    </source>
</evidence>
<keyword evidence="3" id="KW-0201">Cytochrome c-type biogenesis</keyword>
<dbReference type="AlphaFoldDB" id="A0A9D9H4A7"/>
<sequence length="298" mass="33474">MKLTANILYISMLILSVAAQCLFGNFPAEFFAFPMDIITALLWIALIWYGYRECSTNPIIRAMLTPSATWWAIGWFIAGSLVIGLFPQLTPSEAAAREGVFAALGCYDFMTSWIFVAGLFMLLTNLGLITVRRGFKAGKNRWRFTLNHAGLWIALFAGFVGSASEQTLRVQVFRAEPNNEAYTAQGKLQYLDKPLQLADFRTEYYDNGVPRNFFAEILLDGKPVHLEVNAPYSERWGEDYYLASYDTMSPEPRYCVVQIVREPMKYIMLAGIIMMLSGGFLLFLSGPGKSRYADAAAT</sequence>
<gene>
    <name evidence="8" type="ORF">IAC54_07585</name>
</gene>
<evidence type="ECO:0000256" key="6">
    <source>
        <dbReference type="SAM" id="Phobius"/>
    </source>
</evidence>
<dbReference type="PANTHER" id="PTHR31566:SF5">
    <property type="entry name" value="RESB-LIKE DOMAIN-CONTAINING PROTEIN"/>
    <property type="match status" value="1"/>
</dbReference>
<comment type="subcellular location">
    <subcellularLocation>
        <location evidence="1">Membrane</location>
        <topology evidence="1">Multi-pass membrane protein</topology>
    </subcellularLocation>
</comment>
<feature type="transmembrane region" description="Helical" evidence="6">
    <location>
        <begin position="7"/>
        <end position="26"/>
    </location>
</feature>
<keyword evidence="2 6" id="KW-0812">Transmembrane</keyword>
<organism evidence="8 9">
    <name type="scientific">Candidatus Caccoplasma merdipullorum</name>
    <dbReference type="NCBI Taxonomy" id="2840718"/>
    <lineage>
        <taxon>Bacteria</taxon>
        <taxon>Pseudomonadati</taxon>
        <taxon>Bacteroidota</taxon>
        <taxon>Bacteroidia</taxon>
        <taxon>Bacteroidales</taxon>
        <taxon>Bacteroidaceae</taxon>
        <taxon>Bacteroidaceae incertae sedis</taxon>
        <taxon>Candidatus Caccoplasma</taxon>
    </lineage>
</organism>
<dbReference type="EMBL" id="JADIMW010000078">
    <property type="protein sequence ID" value="MBO8438740.1"/>
    <property type="molecule type" value="Genomic_DNA"/>
</dbReference>
<comment type="caution">
    <text evidence="8">The sequence shown here is derived from an EMBL/GenBank/DDBJ whole genome shotgun (WGS) entry which is preliminary data.</text>
</comment>
<proteinExistence type="predicted"/>
<name>A0A9D9H4A7_9BACT</name>
<evidence type="ECO:0000259" key="7">
    <source>
        <dbReference type="Pfam" id="PF05140"/>
    </source>
</evidence>
<feature type="transmembrane region" description="Helical" evidence="6">
    <location>
        <begin position="266"/>
        <end position="284"/>
    </location>
</feature>
<dbReference type="Pfam" id="PF05140">
    <property type="entry name" value="ResB"/>
    <property type="match status" value="1"/>
</dbReference>
<feature type="transmembrane region" description="Helical" evidence="6">
    <location>
        <begin position="63"/>
        <end position="87"/>
    </location>
</feature>
<reference evidence="8" key="1">
    <citation type="submission" date="2020-10" db="EMBL/GenBank/DDBJ databases">
        <authorList>
            <person name="Gilroy R."/>
        </authorList>
    </citation>
    <scope>NUCLEOTIDE SEQUENCE</scope>
    <source>
        <strain evidence="8">G3-4614</strain>
    </source>
</reference>
<feature type="transmembrane region" description="Helical" evidence="6">
    <location>
        <begin position="99"/>
        <end position="123"/>
    </location>
</feature>
<dbReference type="InterPro" id="IPR023494">
    <property type="entry name" value="Cyt_c_bgen_Ccs1/CcsB/ResB"/>
</dbReference>
<evidence type="ECO:0000256" key="2">
    <source>
        <dbReference type="ARBA" id="ARBA00022692"/>
    </source>
</evidence>
<feature type="domain" description="ResB-like" evidence="7">
    <location>
        <begin position="139"/>
        <end position="247"/>
    </location>
</feature>
<evidence type="ECO:0000313" key="9">
    <source>
        <dbReference type="Proteomes" id="UP000823636"/>
    </source>
</evidence>
<keyword evidence="5 6" id="KW-0472">Membrane</keyword>
<keyword evidence="4 6" id="KW-1133">Transmembrane helix</keyword>
<accession>A0A9D9H4A7</accession>
<protein>
    <submittedName>
        <fullName evidence="8">Cytochrome c biogenesis protein ResB</fullName>
    </submittedName>
</protein>
<evidence type="ECO:0000256" key="4">
    <source>
        <dbReference type="ARBA" id="ARBA00022989"/>
    </source>
</evidence>
<evidence type="ECO:0000256" key="5">
    <source>
        <dbReference type="ARBA" id="ARBA00023136"/>
    </source>
</evidence>
<dbReference type="GO" id="GO:0017004">
    <property type="term" value="P:cytochrome complex assembly"/>
    <property type="evidence" value="ECO:0007669"/>
    <property type="project" value="UniProtKB-KW"/>
</dbReference>